<accession>A0A6N2M0D6</accession>
<reference evidence="1" key="1">
    <citation type="submission" date="2019-03" db="EMBL/GenBank/DDBJ databases">
        <authorList>
            <person name="Mank J."/>
            <person name="Almeida P."/>
        </authorList>
    </citation>
    <scope>NUCLEOTIDE SEQUENCE</scope>
    <source>
        <strain evidence="1">78183</strain>
    </source>
</reference>
<proteinExistence type="predicted"/>
<evidence type="ECO:0000313" key="1">
    <source>
        <dbReference type="EMBL" id="VFU43074.1"/>
    </source>
</evidence>
<protein>
    <submittedName>
        <fullName evidence="1">Uncharacterized protein</fullName>
    </submittedName>
</protein>
<gene>
    <name evidence="1" type="ORF">SVIM_LOCUS262338</name>
</gene>
<organism evidence="1">
    <name type="scientific">Salix viminalis</name>
    <name type="common">Common osier</name>
    <name type="synonym">Basket willow</name>
    <dbReference type="NCBI Taxonomy" id="40686"/>
    <lineage>
        <taxon>Eukaryota</taxon>
        <taxon>Viridiplantae</taxon>
        <taxon>Streptophyta</taxon>
        <taxon>Embryophyta</taxon>
        <taxon>Tracheophyta</taxon>
        <taxon>Spermatophyta</taxon>
        <taxon>Magnoliopsida</taxon>
        <taxon>eudicotyledons</taxon>
        <taxon>Gunneridae</taxon>
        <taxon>Pentapetalae</taxon>
        <taxon>rosids</taxon>
        <taxon>fabids</taxon>
        <taxon>Malpighiales</taxon>
        <taxon>Salicaceae</taxon>
        <taxon>Saliceae</taxon>
        <taxon>Salix</taxon>
    </lineage>
</organism>
<name>A0A6N2M0D6_SALVM</name>
<dbReference type="AlphaFoldDB" id="A0A6N2M0D6"/>
<sequence length="79" mass="8615">MQLKAAGNSLVSTFCSSGANSFTSTPLVEAHFVYGADILIVQVSVSICQDIQQNHCSLATSYTSYMIMGYLKSHETFRN</sequence>
<dbReference type="EMBL" id="CAADRP010001596">
    <property type="protein sequence ID" value="VFU43074.1"/>
    <property type="molecule type" value="Genomic_DNA"/>
</dbReference>